<name>A0A1E4TVS2_PACTA</name>
<feature type="compositionally biased region" description="Low complexity" evidence="2">
    <location>
        <begin position="81"/>
        <end position="95"/>
    </location>
</feature>
<dbReference type="GO" id="GO:0070823">
    <property type="term" value="C:HDA1 complex"/>
    <property type="evidence" value="ECO:0007669"/>
    <property type="project" value="InterPro"/>
</dbReference>
<dbReference type="Proteomes" id="UP000094236">
    <property type="component" value="Unassembled WGS sequence"/>
</dbReference>
<protein>
    <recommendedName>
        <fullName evidence="5">HDA1 complex subunit 2</fullName>
    </recommendedName>
</protein>
<dbReference type="InterPro" id="IPR038609">
    <property type="entry name" value="HDA1_su2/3_sf"/>
</dbReference>
<keyword evidence="1" id="KW-0175">Coiled coil</keyword>
<reference evidence="4" key="1">
    <citation type="submission" date="2016-05" db="EMBL/GenBank/DDBJ databases">
        <title>Comparative genomics of biotechnologically important yeasts.</title>
        <authorList>
            <consortium name="DOE Joint Genome Institute"/>
            <person name="Riley R."/>
            <person name="Haridas S."/>
            <person name="Wolfe K.H."/>
            <person name="Lopes M.R."/>
            <person name="Hittinger C.T."/>
            <person name="Goker M."/>
            <person name="Salamov A."/>
            <person name="Wisecaver J."/>
            <person name="Long T.M."/>
            <person name="Aerts A.L."/>
            <person name="Barry K."/>
            <person name="Choi C."/>
            <person name="Clum A."/>
            <person name="Coughlan A.Y."/>
            <person name="Deshpande S."/>
            <person name="Douglass A.P."/>
            <person name="Hanson S.J."/>
            <person name="Klenk H.-P."/>
            <person name="Labutti K."/>
            <person name="Lapidus A."/>
            <person name="Lindquist E."/>
            <person name="Lipzen A."/>
            <person name="Meier-Kolthoff J.P."/>
            <person name="Ohm R.A."/>
            <person name="Otillar R.P."/>
            <person name="Pangilinan J."/>
            <person name="Peng Y."/>
            <person name="Rokas A."/>
            <person name="Rosa C.A."/>
            <person name="Scheuner C."/>
            <person name="Sibirny A.A."/>
            <person name="Slot J.C."/>
            <person name="Stielow J.B."/>
            <person name="Sun H."/>
            <person name="Kurtzman C.P."/>
            <person name="Blackwell M."/>
            <person name="Grigoriev I.V."/>
            <person name="Jeffries T.W."/>
        </authorList>
    </citation>
    <scope>NUCLEOTIDE SEQUENCE [LARGE SCALE GENOMIC DNA]</scope>
    <source>
        <strain evidence="4">NRRL Y-2460</strain>
    </source>
</reference>
<proteinExistence type="predicted"/>
<dbReference type="EMBL" id="KV454013">
    <property type="protein sequence ID" value="ODV95834.1"/>
    <property type="molecule type" value="Genomic_DNA"/>
</dbReference>
<evidence type="ECO:0000313" key="3">
    <source>
        <dbReference type="EMBL" id="ODV95834.1"/>
    </source>
</evidence>
<keyword evidence="4" id="KW-1185">Reference proteome</keyword>
<dbReference type="Gene3D" id="3.40.50.12360">
    <property type="match status" value="2"/>
</dbReference>
<dbReference type="InterPro" id="IPR021006">
    <property type="entry name" value="Hda2/3"/>
</dbReference>
<dbReference type="OrthoDB" id="4034449at2759"/>
<feature type="compositionally biased region" description="Low complexity" evidence="2">
    <location>
        <begin position="103"/>
        <end position="129"/>
    </location>
</feature>
<evidence type="ECO:0000313" key="4">
    <source>
        <dbReference type="Proteomes" id="UP000094236"/>
    </source>
</evidence>
<feature type="region of interest" description="Disordered" evidence="2">
    <location>
        <begin position="80"/>
        <end position="156"/>
    </location>
</feature>
<dbReference type="STRING" id="669874.A0A1E4TVS2"/>
<evidence type="ECO:0008006" key="5">
    <source>
        <dbReference type="Google" id="ProtNLM"/>
    </source>
</evidence>
<organism evidence="3 4">
    <name type="scientific">Pachysolen tannophilus NRRL Y-2460</name>
    <dbReference type="NCBI Taxonomy" id="669874"/>
    <lineage>
        <taxon>Eukaryota</taxon>
        <taxon>Fungi</taxon>
        <taxon>Dikarya</taxon>
        <taxon>Ascomycota</taxon>
        <taxon>Saccharomycotina</taxon>
        <taxon>Pichiomycetes</taxon>
        <taxon>Pachysolenaceae</taxon>
        <taxon>Pachysolen</taxon>
    </lineage>
</organism>
<feature type="compositionally biased region" description="Basic and acidic residues" evidence="2">
    <location>
        <begin position="132"/>
        <end position="156"/>
    </location>
</feature>
<feature type="non-terminal residue" evidence="3">
    <location>
        <position position="1"/>
    </location>
</feature>
<evidence type="ECO:0000256" key="1">
    <source>
        <dbReference type="SAM" id="Coils"/>
    </source>
</evidence>
<feature type="coiled-coil region" evidence="1">
    <location>
        <begin position="476"/>
        <end position="568"/>
    </location>
</feature>
<dbReference type="Pfam" id="PF11496">
    <property type="entry name" value="HDA2-3"/>
    <property type="match status" value="1"/>
</dbReference>
<sequence length="603" mass="69445">MDRLANSSGKFARFDEILNILEEHLDATDNVIVVGQSVKEFDLIERLILGRKINYKRYTGASLYENSGSQSYSYYHDLENTKNNVNHNNNSNSNGNNGGNNNGNGDNTGSNGNNNSNSNNTNNNHSSTSKKNKGENKKNHLKEVDYVPRKSKNNPEVRYYKNKKRYATLHLITTNNLNTMVFPDELKFKLMISFDTFLNDVKSENLKYLRKHNSAKKNQIIPILKLMPFNSIEHVVLQEKSKGNVSITKTDLNYLKNIVFTSIINLDKIGLIESDYETFLKNHMKLLVEWFKDKKNIEWPFSLSKIANENFDFDALVDSLNKDYSLKLYNLEKENITNDINNAKKIKIEKNEKELFVPKEALSLFEYKKSLTQLINERLGEINKLTDLGTNQLNSLKLRESLKQLELEQTNVVIGEIYKETKDIENKINAGEKRSERADVELEKLSKFNSKLNEKNDILKKIESLNNTDTVDQDLLLKQDEEVQELELKLADLMKKSANLMEQNEELRLNYQTESSKAADKSLIAKALKEQNLQLSAKLENNSKNLKLEAQSKNIHLYDDELSKLKTRNQFLNNYVTKLNDIVKNLPAHGSRSRISRSGTPRM</sequence>
<gene>
    <name evidence="3" type="ORF">PACTADRAFT_49279</name>
</gene>
<accession>A0A1E4TVS2</accession>
<dbReference type="AlphaFoldDB" id="A0A1E4TVS2"/>
<evidence type="ECO:0000256" key="2">
    <source>
        <dbReference type="SAM" id="MobiDB-lite"/>
    </source>
</evidence>